<evidence type="ECO:0000313" key="4">
    <source>
        <dbReference type="EMBL" id="RGD73596.1"/>
    </source>
</evidence>
<feature type="domain" description="Fe-containing alcohol dehydrogenase-like C-terminal" evidence="3">
    <location>
        <begin position="188"/>
        <end position="386"/>
    </location>
</feature>
<dbReference type="GO" id="GO:1990362">
    <property type="term" value="F:butanol dehydrogenase (NAD+) activity"/>
    <property type="evidence" value="ECO:0007669"/>
    <property type="project" value="InterPro"/>
</dbReference>
<dbReference type="Pfam" id="PF00465">
    <property type="entry name" value="Fe-ADH"/>
    <property type="match status" value="1"/>
</dbReference>
<dbReference type="FunFam" id="3.40.50.1970:FF:000003">
    <property type="entry name" value="Alcohol dehydrogenase, iron-containing"/>
    <property type="match status" value="1"/>
</dbReference>
<dbReference type="GO" id="GO:0046872">
    <property type="term" value="F:metal ion binding"/>
    <property type="evidence" value="ECO:0007669"/>
    <property type="project" value="InterPro"/>
</dbReference>
<evidence type="ECO:0000259" key="2">
    <source>
        <dbReference type="Pfam" id="PF00465"/>
    </source>
</evidence>
<dbReference type="PANTHER" id="PTHR43633:SF1">
    <property type="entry name" value="ALCOHOL DEHYDROGENASE YQHD"/>
    <property type="match status" value="1"/>
</dbReference>
<dbReference type="Gene3D" id="1.20.1090.10">
    <property type="entry name" value="Dehydroquinate synthase-like - alpha domain"/>
    <property type="match status" value="1"/>
</dbReference>
<protein>
    <submittedName>
        <fullName evidence="4">Iron-containing alcohol dehydrogenase</fullName>
    </submittedName>
</protein>
<sequence length="387" mass="42928">MNNFNFLCDTKFIFGKETEKAVGSEIKQYGKKVLFVNDGGDYLKTTGLYDSVVDSIKSENLQFIELSGVKANPEVELVRKGIDICKKENIDFILAVGGGSVIDTAKSIGVGVYYDGDVWDIYEGKGRINDTLPVGVVLTIPATGSEASISAILTNGHSKKAIDDTRIRPVFAVMNPELTYSLPPFQTTAGCVDIISHVFERYFTNTKHVGFTDRLCESTIKTIIDNVYKVMKNPRNYEARAEIMWAGTIAHNGILGVGRDECWGAHMIGHELSGEYNITHGTTLALILPHWMKYVYKHDVMRFVRYAVEVWGISQNYDNPEETALAGIEKTKEFFESVGQPTSLKDVNIGDEKIVTMAEKCTKNGNIGGFVSLNKEDVINIYKSALE</sequence>
<dbReference type="Gene3D" id="3.40.50.1970">
    <property type="match status" value="1"/>
</dbReference>
<comment type="caution">
    <text evidence="4">The sequence shown here is derived from an EMBL/GenBank/DDBJ whole genome shotgun (WGS) entry which is preliminary data.</text>
</comment>
<dbReference type="GeneID" id="98001194"/>
<accession>A0A3E3DWY4</accession>
<dbReference type="PROSITE" id="PS00060">
    <property type="entry name" value="ADH_IRON_2"/>
    <property type="match status" value="1"/>
</dbReference>
<dbReference type="Pfam" id="PF25137">
    <property type="entry name" value="ADH_Fe_C"/>
    <property type="match status" value="1"/>
</dbReference>
<dbReference type="GO" id="GO:1990002">
    <property type="term" value="F:methylglyoxal reductase (NADPH) (acetol producing) activity"/>
    <property type="evidence" value="ECO:0007669"/>
    <property type="project" value="TreeGrafter"/>
</dbReference>
<dbReference type="Proteomes" id="UP000261212">
    <property type="component" value="Unassembled WGS sequence"/>
</dbReference>
<dbReference type="GO" id="GO:0008106">
    <property type="term" value="F:alcohol dehydrogenase (NADP+) activity"/>
    <property type="evidence" value="ECO:0007669"/>
    <property type="project" value="TreeGrafter"/>
</dbReference>
<dbReference type="InterPro" id="IPR044731">
    <property type="entry name" value="BDH-like"/>
</dbReference>
<evidence type="ECO:0000256" key="1">
    <source>
        <dbReference type="ARBA" id="ARBA00023002"/>
    </source>
</evidence>
<organism evidence="4 5">
    <name type="scientific">Anaerofustis stercorihominis</name>
    <dbReference type="NCBI Taxonomy" id="214853"/>
    <lineage>
        <taxon>Bacteria</taxon>
        <taxon>Bacillati</taxon>
        <taxon>Bacillota</taxon>
        <taxon>Clostridia</taxon>
        <taxon>Eubacteriales</taxon>
        <taxon>Eubacteriaceae</taxon>
        <taxon>Anaerofustis</taxon>
    </lineage>
</organism>
<evidence type="ECO:0000313" key="5">
    <source>
        <dbReference type="Proteomes" id="UP000261212"/>
    </source>
</evidence>
<gene>
    <name evidence="4" type="ORF">DW687_09605</name>
</gene>
<reference evidence="4 5" key="1">
    <citation type="submission" date="2018-08" db="EMBL/GenBank/DDBJ databases">
        <title>A genome reference for cultivated species of the human gut microbiota.</title>
        <authorList>
            <person name="Zou Y."/>
            <person name="Xue W."/>
            <person name="Luo G."/>
        </authorList>
    </citation>
    <scope>NUCLEOTIDE SEQUENCE [LARGE SCALE GENOMIC DNA]</scope>
    <source>
        <strain evidence="4 5">AM25-6</strain>
    </source>
</reference>
<dbReference type="PANTHER" id="PTHR43633">
    <property type="entry name" value="ALCOHOL DEHYDROGENASE YQHD"/>
    <property type="match status" value="1"/>
</dbReference>
<dbReference type="InterPro" id="IPR001670">
    <property type="entry name" value="ADH_Fe/GldA"/>
</dbReference>
<dbReference type="SUPFAM" id="SSF56796">
    <property type="entry name" value="Dehydroquinate synthase-like"/>
    <property type="match status" value="1"/>
</dbReference>
<name>A0A3E3DWY4_9FIRM</name>
<feature type="domain" description="Alcohol dehydrogenase iron-type/glycerol dehydrogenase GldA" evidence="2">
    <location>
        <begin position="10"/>
        <end position="176"/>
    </location>
</feature>
<dbReference type="InterPro" id="IPR018211">
    <property type="entry name" value="ADH_Fe_CS"/>
</dbReference>
<proteinExistence type="predicted"/>
<evidence type="ECO:0000259" key="3">
    <source>
        <dbReference type="Pfam" id="PF25137"/>
    </source>
</evidence>
<dbReference type="EMBL" id="QUSM01000005">
    <property type="protein sequence ID" value="RGD73596.1"/>
    <property type="molecule type" value="Genomic_DNA"/>
</dbReference>
<dbReference type="RefSeq" id="WP_007050929.1">
    <property type="nucleotide sequence ID" value="NZ_CABKNJ010000001.1"/>
</dbReference>
<dbReference type="InterPro" id="IPR056798">
    <property type="entry name" value="ADH_Fe_C"/>
</dbReference>
<dbReference type="GO" id="GO:0005829">
    <property type="term" value="C:cytosol"/>
    <property type="evidence" value="ECO:0007669"/>
    <property type="project" value="TreeGrafter"/>
</dbReference>
<keyword evidence="1" id="KW-0560">Oxidoreductase</keyword>
<dbReference type="AlphaFoldDB" id="A0A3E3DWY4"/>
<dbReference type="CDD" id="cd08187">
    <property type="entry name" value="BDH"/>
    <property type="match status" value="1"/>
</dbReference>